<name>A0A6A6D942_9PEZI</name>
<dbReference type="EMBL" id="ML994875">
    <property type="protein sequence ID" value="KAF2174490.1"/>
    <property type="molecule type" value="Genomic_DNA"/>
</dbReference>
<accession>A0A6A6D942</accession>
<proteinExistence type="predicted"/>
<keyword evidence="1" id="KW-1133">Transmembrane helix</keyword>
<dbReference type="AlphaFoldDB" id="A0A6A6D942"/>
<sequence length="103" mass="11660">MFCVHAGGPCTLTRRLLSWPRSLPPDRLSSRRTATLTLVADRANACSARVKQLDGFKLQTIRRAFWGFSMPVLFSCYLLFLLMPRCSGIMEGEERRGCCSLKM</sequence>
<organism evidence="2 3">
    <name type="scientific">Zopfia rhizophila CBS 207.26</name>
    <dbReference type="NCBI Taxonomy" id="1314779"/>
    <lineage>
        <taxon>Eukaryota</taxon>
        <taxon>Fungi</taxon>
        <taxon>Dikarya</taxon>
        <taxon>Ascomycota</taxon>
        <taxon>Pezizomycotina</taxon>
        <taxon>Dothideomycetes</taxon>
        <taxon>Dothideomycetes incertae sedis</taxon>
        <taxon>Zopfiaceae</taxon>
        <taxon>Zopfia</taxon>
    </lineage>
</organism>
<dbReference type="Proteomes" id="UP000800200">
    <property type="component" value="Unassembled WGS sequence"/>
</dbReference>
<keyword evidence="1" id="KW-0812">Transmembrane</keyword>
<keyword evidence="3" id="KW-1185">Reference proteome</keyword>
<evidence type="ECO:0000256" key="1">
    <source>
        <dbReference type="SAM" id="Phobius"/>
    </source>
</evidence>
<keyword evidence="1" id="KW-0472">Membrane</keyword>
<evidence type="ECO:0000313" key="3">
    <source>
        <dbReference type="Proteomes" id="UP000800200"/>
    </source>
</evidence>
<feature type="transmembrane region" description="Helical" evidence="1">
    <location>
        <begin position="64"/>
        <end position="83"/>
    </location>
</feature>
<gene>
    <name evidence="2" type="ORF">K469DRAFT_173117</name>
</gene>
<reference evidence="2" key="1">
    <citation type="journal article" date="2020" name="Stud. Mycol.">
        <title>101 Dothideomycetes genomes: a test case for predicting lifestyles and emergence of pathogens.</title>
        <authorList>
            <person name="Haridas S."/>
            <person name="Albert R."/>
            <person name="Binder M."/>
            <person name="Bloem J."/>
            <person name="Labutti K."/>
            <person name="Salamov A."/>
            <person name="Andreopoulos B."/>
            <person name="Baker S."/>
            <person name="Barry K."/>
            <person name="Bills G."/>
            <person name="Bluhm B."/>
            <person name="Cannon C."/>
            <person name="Castanera R."/>
            <person name="Culley D."/>
            <person name="Daum C."/>
            <person name="Ezra D."/>
            <person name="Gonzalez J."/>
            <person name="Henrissat B."/>
            <person name="Kuo A."/>
            <person name="Liang C."/>
            <person name="Lipzen A."/>
            <person name="Lutzoni F."/>
            <person name="Magnuson J."/>
            <person name="Mondo S."/>
            <person name="Nolan M."/>
            <person name="Ohm R."/>
            <person name="Pangilinan J."/>
            <person name="Park H.-J."/>
            <person name="Ramirez L."/>
            <person name="Alfaro M."/>
            <person name="Sun H."/>
            <person name="Tritt A."/>
            <person name="Yoshinaga Y."/>
            <person name="Zwiers L.-H."/>
            <person name="Turgeon B."/>
            <person name="Goodwin S."/>
            <person name="Spatafora J."/>
            <person name="Crous P."/>
            <person name="Grigoriev I."/>
        </authorList>
    </citation>
    <scope>NUCLEOTIDE SEQUENCE</scope>
    <source>
        <strain evidence="2">CBS 207.26</strain>
    </source>
</reference>
<protein>
    <submittedName>
        <fullName evidence="2">Uncharacterized protein</fullName>
    </submittedName>
</protein>
<evidence type="ECO:0000313" key="2">
    <source>
        <dbReference type="EMBL" id="KAF2174490.1"/>
    </source>
</evidence>